<dbReference type="InterPro" id="IPR007560">
    <property type="entry name" value="Restrct_endonuc_IV_Mrr"/>
</dbReference>
<keyword evidence="2" id="KW-0378">Hydrolase</keyword>
<sequence>MLDKIEELVEDETGFEVQKRSRRLRVGLPCSPLSLIFDETPSDDVFMALHCSALRIFNGDRTDLHDVCSWLAASFLRWLGVTSSALIDIEHPATMIPAELYGRYLIPSQPEGYVLAPSDAGLHLAGDMIGYLAMFEHAAHTHTTFWHPKFESALEPTHDYDAARSEADDWAQGLASLLGERASRDDIYTQRPSAGWFYYRTTDGAIAVVESKQLVDFLELLGTAPDEEIAGINGFLYTGKSFDNFIPRDALKIADRIFGQDGTLAASSCPAAEATVVPLENGVILAKGHRAVLLRHDTGVAGFARERSLVLERNRLEQERLFPPSEFIWTDEVDGGRFERLIYDLLECEPGVHEVRAIGSSREGDGGRDLVVSWVTPPVPGEAIPQGLPPARERRIIVQCKARKRSVGRSDLGGGILDTLFMYHAEGYFLATSSQPAVAVIDLLEEVRRRGDYFTGWWGRTEIEQRLRRHPQILKRYADIVRPAP</sequence>
<keyword evidence="2" id="KW-0540">Nuclease</keyword>
<dbReference type="GO" id="GO:0004519">
    <property type="term" value="F:endonuclease activity"/>
    <property type="evidence" value="ECO:0007669"/>
    <property type="project" value="UniProtKB-KW"/>
</dbReference>
<dbReference type="EMBL" id="JAYXNZ010000002">
    <property type="protein sequence ID" value="MEC7055691.1"/>
    <property type="molecule type" value="Genomic_DNA"/>
</dbReference>
<comment type="caution">
    <text evidence="2">The sequence shown here is derived from an EMBL/GenBank/DDBJ whole genome shotgun (WGS) entry which is preliminary data.</text>
</comment>
<proteinExistence type="predicted"/>
<evidence type="ECO:0000313" key="3">
    <source>
        <dbReference type="Proteomes" id="UP001353952"/>
    </source>
</evidence>
<keyword evidence="2" id="KW-0255">Endonuclease</keyword>
<evidence type="ECO:0000259" key="1">
    <source>
        <dbReference type="Pfam" id="PF04471"/>
    </source>
</evidence>
<evidence type="ECO:0000313" key="2">
    <source>
        <dbReference type="EMBL" id="MEC7055691.1"/>
    </source>
</evidence>
<dbReference type="GO" id="GO:0016787">
    <property type="term" value="F:hydrolase activity"/>
    <property type="evidence" value="ECO:0007669"/>
    <property type="project" value="UniProtKB-KW"/>
</dbReference>
<name>A0ABU6M5I4_9ACTN</name>
<reference evidence="2 3" key="1">
    <citation type="submission" date="2024-01" db="EMBL/GenBank/DDBJ databases">
        <title>Genome analysis.</title>
        <authorList>
            <person name="Zhang K."/>
        </authorList>
    </citation>
    <scope>NUCLEOTIDE SEQUENCE [LARGE SCALE GENOMIC DNA]</scope>
    <source>
        <strain evidence="2 3">CGMCC 4.1753</strain>
    </source>
</reference>
<organism evidence="2 3">
    <name type="scientific">Streptomyces violaceochromogenes</name>
    <dbReference type="NCBI Taxonomy" id="67377"/>
    <lineage>
        <taxon>Bacteria</taxon>
        <taxon>Bacillati</taxon>
        <taxon>Actinomycetota</taxon>
        <taxon>Actinomycetes</taxon>
        <taxon>Kitasatosporales</taxon>
        <taxon>Streptomycetaceae</taxon>
        <taxon>Streptomyces</taxon>
    </lineage>
</organism>
<gene>
    <name evidence="2" type="ORF">RFN57_25910</name>
</gene>
<dbReference type="Pfam" id="PF04471">
    <property type="entry name" value="Mrr_cat"/>
    <property type="match status" value="1"/>
</dbReference>
<protein>
    <submittedName>
        <fullName evidence="2">Restriction endonuclease</fullName>
        <ecNumber evidence="2">3.1.21.-</ecNumber>
    </submittedName>
</protein>
<dbReference type="RefSeq" id="WP_191846852.1">
    <property type="nucleotide sequence ID" value="NZ_BMUO01000004.1"/>
</dbReference>
<accession>A0ABU6M5I4</accession>
<keyword evidence="3" id="KW-1185">Reference proteome</keyword>
<dbReference type="EC" id="3.1.21.-" evidence="2"/>
<dbReference type="Proteomes" id="UP001353952">
    <property type="component" value="Unassembled WGS sequence"/>
</dbReference>
<feature type="domain" description="Restriction endonuclease type IV Mrr" evidence="1">
    <location>
        <begin position="331"/>
        <end position="413"/>
    </location>
</feature>